<sequence length="372" mass="40196">MSTLLTETGANRPREATGPAQVQGDAALPRRILIVSDAWAPQVNGVVRTYENIIRQFDGTDCEMRVIGPADFANTALPSYPEIRLALPRPGQLGAMIERFDPQAIHIPVEGPLGWAARRWCLRNRRAFSTAFHTNFPAYVAVRAPRPLRARAQAGAIAALRRFHAPARFIYVATPALEAQLGGWGFANRCVRLSRGVDPVLFHPRADEAGAGGEPVLLYVGRVAPEKNIEAFLSLKVPGRKVVVGDGPSLPALRAAHPEVTFRGMLVGAPLAEAYRAADVFVFPSRTDTFGNVLLEALASGLALAAYDVPGPRDIIGGDARLGAADDDLGAAVARALASPGTRQDRHAVARTRYGWEKVARDFRRHASELMR</sequence>
<dbReference type="PANTHER" id="PTHR45947:SF3">
    <property type="entry name" value="SULFOQUINOVOSYL TRANSFERASE SQD2"/>
    <property type="match status" value="1"/>
</dbReference>
<dbReference type="InterPro" id="IPR050194">
    <property type="entry name" value="Glycosyltransferase_grp1"/>
</dbReference>
<dbReference type="Pfam" id="PF13439">
    <property type="entry name" value="Glyco_transf_4"/>
    <property type="match status" value="1"/>
</dbReference>
<feature type="region of interest" description="Disordered" evidence="1">
    <location>
        <begin position="1"/>
        <end position="23"/>
    </location>
</feature>
<dbReference type="CDD" id="cd03814">
    <property type="entry name" value="GT4-like"/>
    <property type="match status" value="1"/>
</dbReference>
<evidence type="ECO:0000256" key="1">
    <source>
        <dbReference type="SAM" id="MobiDB-lite"/>
    </source>
</evidence>
<keyword evidence="4" id="KW-1185">Reference proteome</keyword>
<dbReference type="Pfam" id="PF13692">
    <property type="entry name" value="Glyco_trans_1_4"/>
    <property type="match status" value="1"/>
</dbReference>
<accession>A0A4R2Q2J4</accession>
<dbReference type="PANTHER" id="PTHR45947">
    <property type="entry name" value="SULFOQUINOVOSYL TRANSFERASE SQD2"/>
    <property type="match status" value="1"/>
</dbReference>
<keyword evidence="3" id="KW-0808">Transferase</keyword>
<dbReference type="Proteomes" id="UP000294835">
    <property type="component" value="Unassembled WGS sequence"/>
</dbReference>
<name>A0A4R2Q2J4_9RHOB</name>
<feature type="domain" description="Glycosyltransferase subfamily 4-like N-terminal" evidence="2">
    <location>
        <begin position="43"/>
        <end position="199"/>
    </location>
</feature>
<evidence type="ECO:0000259" key="2">
    <source>
        <dbReference type="Pfam" id="PF13439"/>
    </source>
</evidence>
<dbReference type="SUPFAM" id="SSF53756">
    <property type="entry name" value="UDP-Glycosyltransferase/glycogen phosphorylase"/>
    <property type="match status" value="1"/>
</dbReference>
<proteinExistence type="predicted"/>
<organism evidence="3 4">
    <name type="scientific">Rhodovulum marinum</name>
    <dbReference type="NCBI Taxonomy" id="320662"/>
    <lineage>
        <taxon>Bacteria</taxon>
        <taxon>Pseudomonadati</taxon>
        <taxon>Pseudomonadota</taxon>
        <taxon>Alphaproteobacteria</taxon>
        <taxon>Rhodobacterales</taxon>
        <taxon>Paracoccaceae</taxon>
        <taxon>Rhodovulum</taxon>
    </lineage>
</organism>
<protein>
    <submittedName>
        <fullName evidence="3">Glycosyltransferase involved in cell wall biosynthesis</fullName>
    </submittedName>
</protein>
<reference evidence="3 4" key="1">
    <citation type="submission" date="2019-03" db="EMBL/GenBank/DDBJ databases">
        <title>Genomic Encyclopedia of Type Strains, Phase IV (KMG-IV): sequencing the most valuable type-strain genomes for metagenomic binning, comparative biology and taxonomic classification.</title>
        <authorList>
            <person name="Goeker M."/>
        </authorList>
    </citation>
    <scope>NUCLEOTIDE SEQUENCE [LARGE SCALE GENOMIC DNA]</scope>
    <source>
        <strain evidence="3 4">DSM 18063</strain>
    </source>
</reference>
<dbReference type="InterPro" id="IPR028098">
    <property type="entry name" value="Glyco_trans_4-like_N"/>
</dbReference>
<dbReference type="AlphaFoldDB" id="A0A4R2Q2J4"/>
<evidence type="ECO:0000313" key="3">
    <source>
        <dbReference type="EMBL" id="TCP42892.1"/>
    </source>
</evidence>
<dbReference type="GO" id="GO:0016757">
    <property type="term" value="F:glycosyltransferase activity"/>
    <property type="evidence" value="ECO:0007669"/>
    <property type="project" value="UniProtKB-ARBA"/>
</dbReference>
<dbReference type="RefSeq" id="WP_132460766.1">
    <property type="nucleotide sequence ID" value="NZ_SLXP01000002.1"/>
</dbReference>
<gene>
    <name evidence="3" type="ORF">EV662_10283</name>
</gene>
<evidence type="ECO:0000313" key="4">
    <source>
        <dbReference type="Proteomes" id="UP000294835"/>
    </source>
</evidence>
<dbReference type="EMBL" id="SLXP01000002">
    <property type="protein sequence ID" value="TCP42892.1"/>
    <property type="molecule type" value="Genomic_DNA"/>
</dbReference>
<dbReference type="Gene3D" id="3.40.50.2000">
    <property type="entry name" value="Glycogen Phosphorylase B"/>
    <property type="match status" value="2"/>
</dbReference>
<comment type="caution">
    <text evidence="3">The sequence shown here is derived from an EMBL/GenBank/DDBJ whole genome shotgun (WGS) entry which is preliminary data.</text>
</comment>
<dbReference type="OrthoDB" id="9790710at2"/>